<sequence>MAIGIIAIFQYQFGGVKSKEYTHTLKLDDNMQELSIESDSLGLEVNFVPSTDGSNSIHVEGKAKPEVIDQIKNARVENGKLDLRMKEKWRMNFFDFSGWNDKQLVTVSLTDEAMSSLESFKLDSDSGSVRVNGAKAVNSSVATESGSIRLGSFEGDKLSLKSDSGSIKLDSFTGSSLALSSESGSIHAGTVVAELRASSDSGSITIDRLNGKSVVKSDSGSIRIMKEDTAGADVNSDSGSVKIDLPASYGGMYDLDSDSGSIHKPEQKGTSNEVIKVRTDSGSIRISQP</sequence>
<feature type="region of interest" description="Disordered" evidence="1">
    <location>
        <begin position="254"/>
        <end position="289"/>
    </location>
</feature>
<organism evidence="3 4">
    <name type="scientific">Paenibacillus catalpae</name>
    <dbReference type="NCBI Taxonomy" id="1045775"/>
    <lineage>
        <taxon>Bacteria</taxon>
        <taxon>Bacillati</taxon>
        <taxon>Bacillota</taxon>
        <taxon>Bacilli</taxon>
        <taxon>Bacillales</taxon>
        <taxon>Paenibacillaceae</taxon>
        <taxon>Paenibacillus</taxon>
    </lineage>
</organism>
<dbReference type="InterPro" id="IPR025164">
    <property type="entry name" value="Toastrack_DUF4097"/>
</dbReference>
<accession>A0A1I2GF28</accession>
<evidence type="ECO:0000313" key="4">
    <source>
        <dbReference type="Proteomes" id="UP000198855"/>
    </source>
</evidence>
<name>A0A1I2GF28_9BACL</name>
<gene>
    <name evidence="3" type="ORF">SAMN05216378_5215</name>
</gene>
<dbReference type="Gene3D" id="2.160.20.120">
    <property type="match status" value="1"/>
</dbReference>
<evidence type="ECO:0000259" key="2">
    <source>
        <dbReference type="Pfam" id="PF13349"/>
    </source>
</evidence>
<feature type="compositionally biased region" description="Polar residues" evidence="1">
    <location>
        <begin position="280"/>
        <end position="289"/>
    </location>
</feature>
<dbReference type="Pfam" id="PF13349">
    <property type="entry name" value="DUF4097"/>
    <property type="match status" value="1"/>
</dbReference>
<dbReference type="AlphaFoldDB" id="A0A1I2GF28"/>
<dbReference type="OrthoDB" id="2359834at2"/>
<dbReference type="EMBL" id="FOMT01000006">
    <property type="protein sequence ID" value="SFF16404.1"/>
    <property type="molecule type" value="Genomic_DNA"/>
</dbReference>
<dbReference type="STRING" id="1045775.SAMN05216378_5215"/>
<proteinExistence type="predicted"/>
<feature type="domain" description="DUF4097" evidence="2">
    <location>
        <begin position="32"/>
        <end position="286"/>
    </location>
</feature>
<protein>
    <submittedName>
        <fullName evidence="3">Putative adhesin</fullName>
    </submittedName>
</protein>
<keyword evidence="4" id="KW-1185">Reference proteome</keyword>
<evidence type="ECO:0000313" key="3">
    <source>
        <dbReference type="EMBL" id="SFF16404.1"/>
    </source>
</evidence>
<dbReference type="PANTHER" id="PTHR34094">
    <property type="match status" value="1"/>
</dbReference>
<reference evidence="4" key="1">
    <citation type="submission" date="2016-10" db="EMBL/GenBank/DDBJ databases">
        <authorList>
            <person name="Varghese N."/>
            <person name="Submissions S."/>
        </authorList>
    </citation>
    <scope>NUCLEOTIDE SEQUENCE [LARGE SCALE GENOMIC DNA]</scope>
    <source>
        <strain evidence="4">CGMCC 1.10784</strain>
    </source>
</reference>
<evidence type="ECO:0000256" key="1">
    <source>
        <dbReference type="SAM" id="MobiDB-lite"/>
    </source>
</evidence>
<dbReference type="PANTHER" id="PTHR34094:SF1">
    <property type="entry name" value="PROTEIN FAM185A"/>
    <property type="match status" value="1"/>
</dbReference>
<dbReference type="Proteomes" id="UP000198855">
    <property type="component" value="Unassembled WGS sequence"/>
</dbReference>